<organism evidence="8 9">
    <name type="scientific">Brassica rapa subsp. trilocularis</name>
    <dbReference type="NCBI Taxonomy" id="1813537"/>
    <lineage>
        <taxon>Eukaryota</taxon>
        <taxon>Viridiplantae</taxon>
        <taxon>Streptophyta</taxon>
        <taxon>Embryophyta</taxon>
        <taxon>Tracheophyta</taxon>
        <taxon>Spermatophyta</taxon>
        <taxon>Magnoliopsida</taxon>
        <taxon>eudicotyledons</taxon>
        <taxon>Gunneridae</taxon>
        <taxon>Pentapetalae</taxon>
        <taxon>rosids</taxon>
        <taxon>malvids</taxon>
        <taxon>Brassicales</taxon>
        <taxon>Brassicaceae</taxon>
        <taxon>Brassiceae</taxon>
        <taxon>Brassica</taxon>
    </lineage>
</organism>
<feature type="domain" description="Homeobox" evidence="7">
    <location>
        <begin position="57"/>
        <end position="96"/>
    </location>
</feature>
<dbReference type="PROSITE" id="PS50071">
    <property type="entry name" value="HOMEOBOX_2"/>
    <property type="match status" value="1"/>
</dbReference>
<dbReference type="InterPro" id="IPR042160">
    <property type="entry name" value="HD-Zip_IV"/>
</dbReference>
<name>A0ABQ7NVQ1_BRACM</name>
<dbReference type="PANTHER" id="PTHR45654">
    <property type="entry name" value="HOMEOBOX-LEUCINE ZIPPER PROTEIN MERISTEM L1"/>
    <property type="match status" value="1"/>
</dbReference>
<dbReference type="SUPFAM" id="SSF46689">
    <property type="entry name" value="Homeodomain-like"/>
    <property type="match status" value="1"/>
</dbReference>
<dbReference type="Pfam" id="PF00046">
    <property type="entry name" value="Homeodomain"/>
    <property type="match status" value="1"/>
</dbReference>
<proteinExistence type="predicted"/>
<evidence type="ECO:0000256" key="1">
    <source>
        <dbReference type="ARBA" id="ARBA00004123"/>
    </source>
</evidence>
<dbReference type="PANTHER" id="PTHR45654:SF91">
    <property type="entry name" value="HOMEOBOX-LEUCINE ZIPPER PROTEIN HDG12"/>
    <property type="match status" value="1"/>
</dbReference>
<protein>
    <recommendedName>
        <fullName evidence="7">Homeobox domain-containing protein</fullName>
    </recommendedName>
</protein>
<accession>A0ABQ7NVQ1</accession>
<dbReference type="SMART" id="SM00389">
    <property type="entry name" value="HOX"/>
    <property type="match status" value="1"/>
</dbReference>
<evidence type="ECO:0000256" key="5">
    <source>
        <dbReference type="PROSITE-ProRule" id="PRU00108"/>
    </source>
</evidence>
<dbReference type="InterPro" id="IPR009057">
    <property type="entry name" value="Homeodomain-like_sf"/>
</dbReference>
<comment type="caution">
    <text evidence="8">The sequence shown here is derived from an EMBL/GenBank/DDBJ whole genome shotgun (WGS) entry which is preliminary data.</text>
</comment>
<dbReference type="Gene3D" id="1.10.10.60">
    <property type="entry name" value="Homeodomain-like"/>
    <property type="match status" value="1"/>
</dbReference>
<dbReference type="Proteomes" id="UP000823674">
    <property type="component" value="Chromosome A01"/>
</dbReference>
<keyword evidence="3 5" id="KW-0371">Homeobox</keyword>
<evidence type="ECO:0000256" key="2">
    <source>
        <dbReference type="ARBA" id="ARBA00023125"/>
    </source>
</evidence>
<dbReference type="PROSITE" id="PS00027">
    <property type="entry name" value="HOMEOBOX_1"/>
    <property type="match status" value="1"/>
</dbReference>
<comment type="subcellular location">
    <subcellularLocation>
        <location evidence="1 5 6">Nucleus</location>
    </subcellularLocation>
</comment>
<evidence type="ECO:0000259" key="7">
    <source>
        <dbReference type="PROSITE" id="PS50071"/>
    </source>
</evidence>
<gene>
    <name evidence="8" type="primary">A01g506220.1_BraROA</name>
    <name evidence="8" type="ORF">IGI04_002498</name>
</gene>
<evidence type="ECO:0000313" key="8">
    <source>
        <dbReference type="EMBL" id="KAG5414931.1"/>
    </source>
</evidence>
<feature type="DNA-binding region" description="Homeobox" evidence="5">
    <location>
        <begin position="59"/>
        <end position="97"/>
    </location>
</feature>
<keyword evidence="4 5" id="KW-0539">Nucleus</keyword>
<keyword evidence="2 5" id="KW-0238">DNA-binding</keyword>
<reference evidence="8 9" key="1">
    <citation type="submission" date="2021-03" db="EMBL/GenBank/DDBJ databases">
        <authorList>
            <person name="King G.J."/>
            <person name="Bancroft I."/>
            <person name="Baten A."/>
            <person name="Bloomfield J."/>
            <person name="Borpatragohain P."/>
            <person name="He Z."/>
            <person name="Irish N."/>
            <person name="Irwin J."/>
            <person name="Liu K."/>
            <person name="Mauleon R.P."/>
            <person name="Moore J."/>
            <person name="Morris R."/>
            <person name="Ostergaard L."/>
            <person name="Wang B."/>
            <person name="Wells R."/>
        </authorList>
    </citation>
    <scope>NUCLEOTIDE SEQUENCE [LARGE SCALE GENOMIC DNA]</scope>
    <source>
        <strain evidence="8">R-o-18</strain>
        <tissue evidence="8">Leaf</tissue>
    </source>
</reference>
<evidence type="ECO:0000256" key="4">
    <source>
        <dbReference type="ARBA" id="ARBA00023242"/>
    </source>
</evidence>
<dbReference type="InterPro" id="IPR017970">
    <property type="entry name" value="Homeobox_CS"/>
</dbReference>
<evidence type="ECO:0000256" key="6">
    <source>
        <dbReference type="RuleBase" id="RU000682"/>
    </source>
</evidence>
<evidence type="ECO:0000256" key="3">
    <source>
        <dbReference type="ARBA" id="ARBA00023155"/>
    </source>
</evidence>
<sequence>MPIKDPSINPPTTSLFWKVRMLRGGEIKGFKLINVGQEAFPLSTATHLTRSDGLNSFNECQPPDETQRMQLRRELGLAPRQIKFWFQNRRKHKKQAQHERADRICCENISIREALKHTPFATPVFMKT</sequence>
<dbReference type="InterPro" id="IPR001356">
    <property type="entry name" value="HD"/>
</dbReference>
<dbReference type="CDD" id="cd00086">
    <property type="entry name" value="homeodomain"/>
    <property type="match status" value="1"/>
</dbReference>
<dbReference type="EMBL" id="JADBGQ010000001">
    <property type="protein sequence ID" value="KAG5414931.1"/>
    <property type="molecule type" value="Genomic_DNA"/>
</dbReference>
<evidence type="ECO:0000313" key="9">
    <source>
        <dbReference type="Proteomes" id="UP000823674"/>
    </source>
</evidence>
<keyword evidence="9" id="KW-1185">Reference proteome</keyword>